<dbReference type="EMBL" id="AUSV01000035">
    <property type="protein sequence ID" value="ESP93546.1"/>
    <property type="molecule type" value="Genomic_DNA"/>
</dbReference>
<feature type="transmembrane region" description="Helical" evidence="1">
    <location>
        <begin position="53"/>
        <end position="73"/>
    </location>
</feature>
<dbReference type="Pfam" id="PF10067">
    <property type="entry name" value="DUF2306"/>
    <property type="match status" value="1"/>
</dbReference>
<feature type="transmembrane region" description="Helical" evidence="1">
    <location>
        <begin position="93"/>
        <end position="113"/>
    </location>
</feature>
<protein>
    <submittedName>
        <fullName evidence="2">Putative membrane protein (DUF2306)</fullName>
    </submittedName>
</protein>
<name>V4H7U2_PSEL2</name>
<feature type="transmembrane region" description="Helical" evidence="1">
    <location>
        <begin position="125"/>
        <end position="147"/>
    </location>
</feature>
<evidence type="ECO:0000313" key="2">
    <source>
        <dbReference type="EMBL" id="ESP93546.1"/>
    </source>
</evidence>
<reference evidence="2 3" key="1">
    <citation type="submission" date="2013-07" db="EMBL/GenBank/DDBJ databases">
        <title>Draft genome sequence of Pseudoalteromonas luteoviolacea 2ta16.</title>
        <authorList>
            <person name="Allen E.E."/>
            <person name="Azam F."/>
            <person name="Podell S."/>
        </authorList>
    </citation>
    <scope>NUCLEOTIDE SEQUENCE [LARGE SCALE GENOMIC DNA]</scope>
    <source>
        <strain evidence="2 3">2ta16</strain>
    </source>
</reference>
<gene>
    <name evidence="2" type="ORF">PL2TA16_03125</name>
</gene>
<feature type="transmembrane region" description="Helical" evidence="1">
    <location>
        <begin position="159"/>
        <end position="179"/>
    </location>
</feature>
<dbReference type="InterPro" id="IPR018750">
    <property type="entry name" value="DUF2306_membrane"/>
</dbReference>
<keyword evidence="1" id="KW-1133">Transmembrane helix</keyword>
<evidence type="ECO:0000256" key="1">
    <source>
        <dbReference type="SAM" id="Phobius"/>
    </source>
</evidence>
<keyword evidence="1" id="KW-0812">Transmembrane</keyword>
<accession>V4H7U2</accession>
<feature type="transmembrane region" description="Helical" evidence="1">
    <location>
        <begin position="12"/>
        <end position="41"/>
    </location>
</feature>
<keyword evidence="1" id="KW-0472">Membrane</keyword>
<comment type="caution">
    <text evidence="2">The sequence shown here is derived from an EMBL/GenBank/DDBJ whole genome shotgun (WGS) entry which is preliminary data.</text>
</comment>
<proteinExistence type="predicted"/>
<sequence>MTQKNRQIPFNWPVVSGLLLITAIPGIPAIIIVALVLLGAGTVAGISNIINPQYFSTPAAILTHGFSGAVFFLTMPWQFSPRIRLYYPKWHKFAGRIAAVSGCVMALSGIWMHLVLTPDELGARFIALVTMSVAIVGAFGIAIWYVLQGQIIAHKKWMMRAIAICLAAITPLFLGAILQLLLGSWQETFKGVFGFYHDYDRLIAMTINLLLVEWLDKRQAKAIDKNKDDMVSASAG</sequence>
<dbReference type="PATRIC" id="fig|1353533.3.peg.2082"/>
<dbReference type="AlphaFoldDB" id="V4H7U2"/>
<dbReference type="RefSeq" id="WP_023399005.1">
    <property type="nucleotide sequence ID" value="NZ_AUSV01000035.1"/>
</dbReference>
<organism evidence="2 3">
    <name type="scientific">Pseudoalteromonas luteoviolacea (strain 2ta16)</name>
    <dbReference type="NCBI Taxonomy" id="1353533"/>
    <lineage>
        <taxon>Bacteria</taxon>
        <taxon>Pseudomonadati</taxon>
        <taxon>Pseudomonadota</taxon>
        <taxon>Gammaproteobacteria</taxon>
        <taxon>Alteromonadales</taxon>
        <taxon>Pseudoalteromonadaceae</taxon>
        <taxon>Pseudoalteromonas</taxon>
    </lineage>
</organism>
<dbReference type="Proteomes" id="UP000017820">
    <property type="component" value="Unassembled WGS sequence"/>
</dbReference>
<evidence type="ECO:0000313" key="3">
    <source>
        <dbReference type="Proteomes" id="UP000017820"/>
    </source>
</evidence>